<evidence type="ECO:0000256" key="2">
    <source>
        <dbReference type="SAM" id="Phobius"/>
    </source>
</evidence>
<feature type="coiled-coil region" evidence="1">
    <location>
        <begin position="77"/>
        <end position="113"/>
    </location>
</feature>
<evidence type="ECO:0000313" key="4">
    <source>
        <dbReference type="Proteomes" id="UP001242314"/>
    </source>
</evidence>
<keyword evidence="2" id="KW-1133">Transmembrane helix</keyword>
<evidence type="ECO:0000256" key="1">
    <source>
        <dbReference type="SAM" id="Coils"/>
    </source>
</evidence>
<reference evidence="3 4" key="1">
    <citation type="submission" date="2023-04" db="EMBL/GenBank/DDBJ databases">
        <title>Novel Pseudoalteromonas species isolated from Pacific coral.</title>
        <authorList>
            <person name="Videau P."/>
            <person name="Shlafstein M.D."/>
            <person name="Oline D.K."/>
            <person name="Strangman W.K."/>
            <person name="Hahnke R.L."/>
            <person name="Saw J.H."/>
            <person name="Ushijima B."/>
        </authorList>
    </citation>
    <scope>NUCLEOTIDE SEQUENCE [LARGE SCALE GENOMIC DNA]</scope>
    <source>
        <strain evidence="3 4">LMG 14908</strain>
    </source>
</reference>
<evidence type="ECO:0000313" key="3">
    <source>
        <dbReference type="EMBL" id="MDP4484037.1"/>
    </source>
</evidence>
<keyword evidence="1" id="KW-0175">Coiled coil</keyword>
<organism evidence="3 4">
    <name type="scientific">Pseudoalteromonas distincta</name>
    <dbReference type="NCBI Taxonomy" id="77608"/>
    <lineage>
        <taxon>Bacteria</taxon>
        <taxon>Pseudomonadati</taxon>
        <taxon>Pseudomonadota</taxon>
        <taxon>Gammaproteobacteria</taxon>
        <taxon>Alteromonadales</taxon>
        <taxon>Pseudoalteromonadaceae</taxon>
        <taxon>Pseudoalteromonas</taxon>
    </lineage>
</organism>
<protein>
    <submittedName>
        <fullName evidence="3">Uncharacterized protein</fullName>
    </submittedName>
</protein>
<accession>A0ABT9GDT5</accession>
<dbReference type="PROSITE" id="PS51257">
    <property type="entry name" value="PROKAR_LIPOPROTEIN"/>
    <property type="match status" value="1"/>
</dbReference>
<gene>
    <name evidence="3" type="ORF">QDH73_08400</name>
</gene>
<feature type="transmembrane region" description="Helical" evidence="2">
    <location>
        <begin position="45"/>
        <end position="63"/>
    </location>
</feature>
<name>A0ABT9GDT5_9GAMM</name>
<keyword evidence="4" id="KW-1185">Reference proteome</keyword>
<sequence length="173" mass="20156">MDKNLGFLSILIAVIGCSIITFIFFNRFTFSLDASLDSWVKTATYFSSVFSPLLLFASILLLYRTWKDSKTALDYQREELIAQRHNYERHIKNQELKDKLEIFARRVRELSEKFTNQKMSTLINNIDLANRINQLEYNSLNNNIIASFKLNKTSSEALLKSIEKIDKHALSHI</sequence>
<keyword evidence="2" id="KW-0472">Membrane</keyword>
<dbReference type="Proteomes" id="UP001242314">
    <property type="component" value="Unassembled WGS sequence"/>
</dbReference>
<comment type="caution">
    <text evidence="3">The sequence shown here is derived from an EMBL/GenBank/DDBJ whole genome shotgun (WGS) entry which is preliminary data.</text>
</comment>
<dbReference type="EMBL" id="JASGWX010000006">
    <property type="protein sequence ID" value="MDP4484037.1"/>
    <property type="molecule type" value="Genomic_DNA"/>
</dbReference>
<proteinExistence type="predicted"/>
<keyword evidence="2" id="KW-0812">Transmembrane</keyword>
<feature type="transmembrane region" description="Helical" evidence="2">
    <location>
        <begin position="7"/>
        <end position="25"/>
    </location>
</feature>
<dbReference type="RefSeq" id="WP_039484290.1">
    <property type="nucleotide sequence ID" value="NZ_JASGWX010000006.1"/>
</dbReference>